<evidence type="ECO:0000313" key="5">
    <source>
        <dbReference type="EMBL" id="KKQ01749.1"/>
    </source>
</evidence>
<keyword evidence="4" id="KW-1133">Transmembrane helix</keyword>
<evidence type="ECO:0000256" key="3">
    <source>
        <dbReference type="PROSITE-ProRule" id="PRU00339"/>
    </source>
</evidence>
<accession>A0A0G0GPN5</accession>
<dbReference type="PROSITE" id="PS50293">
    <property type="entry name" value="TPR_REGION"/>
    <property type="match status" value="2"/>
</dbReference>
<comment type="caution">
    <text evidence="5">The sequence shown here is derived from an EMBL/GenBank/DDBJ whole genome shotgun (WGS) entry which is preliminary data.</text>
</comment>
<keyword evidence="1" id="KW-0677">Repeat</keyword>
<dbReference type="InterPro" id="IPR011990">
    <property type="entry name" value="TPR-like_helical_dom_sf"/>
</dbReference>
<dbReference type="SUPFAM" id="SSF48452">
    <property type="entry name" value="TPR-like"/>
    <property type="match status" value="1"/>
</dbReference>
<feature type="transmembrane region" description="Helical" evidence="4">
    <location>
        <begin position="351"/>
        <end position="370"/>
    </location>
</feature>
<dbReference type="PANTHER" id="PTHR44227">
    <property type="match status" value="1"/>
</dbReference>
<evidence type="ECO:0000256" key="1">
    <source>
        <dbReference type="ARBA" id="ARBA00022737"/>
    </source>
</evidence>
<feature type="transmembrane region" description="Helical" evidence="4">
    <location>
        <begin position="201"/>
        <end position="220"/>
    </location>
</feature>
<feature type="repeat" description="TPR" evidence="3">
    <location>
        <begin position="462"/>
        <end position="495"/>
    </location>
</feature>
<dbReference type="SMART" id="SM00028">
    <property type="entry name" value="TPR"/>
    <property type="match status" value="4"/>
</dbReference>
<evidence type="ECO:0000256" key="4">
    <source>
        <dbReference type="SAM" id="Phobius"/>
    </source>
</evidence>
<proteinExistence type="predicted"/>
<keyword evidence="2 3" id="KW-0802">TPR repeat</keyword>
<feature type="repeat" description="TPR" evidence="3">
    <location>
        <begin position="394"/>
        <end position="427"/>
    </location>
</feature>
<gene>
    <name evidence="5" type="ORF">US11_C0004G0019</name>
</gene>
<feature type="transmembrane region" description="Helical" evidence="4">
    <location>
        <begin position="297"/>
        <end position="318"/>
    </location>
</feature>
<organism evidence="5 6">
    <name type="scientific">Candidatus Roizmanbacteria bacterium GW2011_GWA2_36_23</name>
    <dbReference type="NCBI Taxonomy" id="1618480"/>
    <lineage>
        <taxon>Bacteria</taxon>
        <taxon>Candidatus Roizmaniibacteriota</taxon>
    </lineage>
</organism>
<feature type="transmembrane region" description="Helical" evidence="4">
    <location>
        <begin position="157"/>
        <end position="172"/>
    </location>
</feature>
<dbReference type="PANTHER" id="PTHR44227:SF3">
    <property type="entry name" value="PROTEIN O-MANNOSYL-TRANSFERASE TMTC4"/>
    <property type="match status" value="1"/>
</dbReference>
<dbReference type="InterPro" id="IPR052346">
    <property type="entry name" value="O-mannosyl-transferase_TMTC"/>
</dbReference>
<dbReference type="InterPro" id="IPR019734">
    <property type="entry name" value="TPR_rpt"/>
</dbReference>
<feature type="transmembrane region" description="Helical" evidence="4">
    <location>
        <begin position="325"/>
        <end position="345"/>
    </location>
</feature>
<sequence>MLVKKIKEHIIWIGLLTIFVFTAYHNSFSGEFISDDFGLLVLDKQVGEVKNIFSSTTVIPNFVRFITYRLFGFQQYYYHLINVLIHLANVILVYFLICLSSRNNKKQLAFFTAGLFAVHPLMTESVTWISGLAYPLYAFFILTSFIFFIISDHRKSITLYFFSLLFFVFSLLTQPKAVVYPLIILIYNLLFQKNRKRFLNVLPYIILVIAGSFFLVFPYLSLRIKEAYLLGTKYVSGFDLSAPFISLATYLKLFIWPMNLSLYHSEPINNFTYLFSAIVIILLIFTSFYFWKRNKELFFWLLFFITSLVFSLTPFPIASFVAERYVYLGSVGIFYIFSYFVAALGKKINSFLFPWIIISILIIVLSIRTIKRNDDWKTLRSFWTTTVQTSPFSYQAHNNYGILLLNEGKIKQASQEFQKTIYLKKDYALAHHNLGYTYQLSGKHKEAIKEYTTAIQLDSNTWRSYVNLGGIHMQLKQYDLAVKYMKKAIEINPENPAFYENLGIVYIYQGDYTKAGKVFATALKLNPKSTKAAYGLRLVDSKIKTR</sequence>
<feature type="repeat" description="TPR" evidence="3">
    <location>
        <begin position="496"/>
        <end position="529"/>
    </location>
</feature>
<dbReference type="EMBL" id="LBRS01000004">
    <property type="protein sequence ID" value="KKQ01749.1"/>
    <property type="molecule type" value="Genomic_DNA"/>
</dbReference>
<feature type="transmembrane region" description="Helical" evidence="4">
    <location>
        <begin position="271"/>
        <end position="291"/>
    </location>
</feature>
<dbReference type="Pfam" id="PF13181">
    <property type="entry name" value="TPR_8"/>
    <property type="match status" value="1"/>
</dbReference>
<keyword evidence="4" id="KW-0472">Membrane</keyword>
<evidence type="ECO:0000256" key="2">
    <source>
        <dbReference type="ARBA" id="ARBA00022803"/>
    </source>
</evidence>
<protein>
    <submittedName>
        <fullName evidence="5">Uncharacterized protein</fullName>
    </submittedName>
</protein>
<feature type="repeat" description="TPR" evidence="3">
    <location>
        <begin position="428"/>
        <end position="461"/>
    </location>
</feature>
<dbReference type="Proteomes" id="UP000034344">
    <property type="component" value="Unassembled WGS sequence"/>
</dbReference>
<reference evidence="5 6" key="1">
    <citation type="journal article" date="2015" name="Nature">
        <title>rRNA introns, odd ribosomes, and small enigmatic genomes across a large radiation of phyla.</title>
        <authorList>
            <person name="Brown C.T."/>
            <person name="Hug L.A."/>
            <person name="Thomas B.C."/>
            <person name="Sharon I."/>
            <person name="Castelle C.J."/>
            <person name="Singh A."/>
            <person name="Wilkins M.J."/>
            <person name="Williams K.H."/>
            <person name="Banfield J.F."/>
        </authorList>
    </citation>
    <scope>NUCLEOTIDE SEQUENCE [LARGE SCALE GENOMIC DNA]</scope>
</reference>
<keyword evidence="4" id="KW-0812">Transmembrane</keyword>
<evidence type="ECO:0000313" key="6">
    <source>
        <dbReference type="Proteomes" id="UP000034344"/>
    </source>
</evidence>
<dbReference type="Pfam" id="PF07719">
    <property type="entry name" value="TPR_2"/>
    <property type="match status" value="2"/>
</dbReference>
<feature type="transmembrane region" description="Helical" evidence="4">
    <location>
        <begin position="76"/>
        <end position="96"/>
    </location>
</feature>
<name>A0A0G0GPN5_9BACT</name>
<dbReference type="PROSITE" id="PS50005">
    <property type="entry name" value="TPR"/>
    <property type="match status" value="4"/>
</dbReference>
<dbReference type="InterPro" id="IPR013105">
    <property type="entry name" value="TPR_2"/>
</dbReference>
<dbReference type="STRING" id="1618480.US11_C0004G0019"/>
<dbReference type="Gene3D" id="1.25.40.10">
    <property type="entry name" value="Tetratricopeptide repeat domain"/>
    <property type="match status" value="1"/>
</dbReference>
<feature type="transmembrane region" description="Helical" evidence="4">
    <location>
        <begin position="240"/>
        <end position="259"/>
    </location>
</feature>
<feature type="transmembrane region" description="Helical" evidence="4">
    <location>
        <begin position="132"/>
        <end position="150"/>
    </location>
</feature>
<dbReference type="AlphaFoldDB" id="A0A0G0GPN5"/>
<feature type="transmembrane region" description="Helical" evidence="4">
    <location>
        <begin position="9"/>
        <end position="27"/>
    </location>
</feature>